<keyword evidence="13" id="KW-0472">Membrane</keyword>
<accession>F4PW50</accession>
<feature type="compositionally biased region" description="Polar residues" evidence="19">
    <location>
        <begin position="1"/>
        <end position="13"/>
    </location>
</feature>
<dbReference type="PROSITE" id="PS50089">
    <property type="entry name" value="ZF_RING_2"/>
    <property type="match status" value="1"/>
</dbReference>
<reference evidence="22" key="1">
    <citation type="journal article" date="2011" name="Genome Res.">
        <title>Phylogeny-wide analysis of social amoeba genomes highlights ancient origins for complex intercellular communication.</title>
        <authorList>
            <person name="Heidel A.J."/>
            <person name="Lawal H.M."/>
            <person name="Felder M."/>
            <person name="Schilde C."/>
            <person name="Helps N.R."/>
            <person name="Tunggal B."/>
            <person name="Rivero F."/>
            <person name="John U."/>
            <person name="Schleicher M."/>
            <person name="Eichinger L."/>
            <person name="Platzer M."/>
            <person name="Noegel A.A."/>
            <person name="Schaap P."/>
            <person name="Gloeckner G."/>
        </authorList>
    </citation>
    <scope>NUCLEOTIDE SEQUENCE [LARGE SCALE GENOMIC DNA]</scope>
    <source>
        <strain evidence="22">SH3</strain>
    </source>
</reference>
<keyword evidence="9" id="KW-0833">Ubl conjugation pathway</keyword>
<keyword evidence="11" id="KW-0653">Protein transport</keyword>
<comment type="pathway">
    <text evidence="2">Protein modification; protein ubiquitination.</text>
</comment>
<keyword evidence="5" id="KW-0808">Transferase</keyword>
<feature type="region of interest" description="Disordered" evidence="19">
    <location>
        <begin position="1"/>
        <end position="31"/>
    </location>
</feature>
<evidence type="ECO:0000256" key="2">
    <source>
        <dbReference type="ARBA" id="ARBA00004906"/>
    </source>
</evidence>
<evidence type="ECO:0000256" key="11">
    <source>
        <dbReference type="ARBA" id="ARBA00022927"/>
    </source>
</evidence>
<dbReference type="EC" id="2.3.2.36" evidence="17"/>
<dbReference type="InterPro" id="IPR001841">
    <property type="entry name" value="Znf_RING"/>
</dbReference>
<keyword evidence="6" id="KW-0812">Transmembrane</keyword>
<dbReference type="SMART" id="SM00184">
    <property type="entry name" value="RING"/>
    <property type="match status" value="1"/>
</dbReference>
<dbReference type="KEGG" id="dfa:DFA_07335"/>
<keyword evidence="4" id="KW-0813">Transport</keyword>
<proteinExistence type="inferred from homology"/>
<dbReference type="AlphaFoldDB" id="F4PW50"/>
<evidence type="ECO:0000256" key="12">
    <source>
        <dbReference type="ARBA" id="ARBA00022989"/>
    </source>
</evidence>
<dbReference type="Gene3D" id="3.30.40.10">
    <property type="entry name" value="Zinc/RING finger domain, C3HC4 (zinc finger)"/>
    <property type="match status" value="1"/>
</dbReference>
<evidence type="ECO:0000256" key="14">
    <source>
        <dbReference type="ARBA" id="ARBA00023140"/>
    </source>
</evidence>
<evidence type="ECO:0000256" key="5">
    <source>
        <dbReference type="ARBA" id="ARBA00022679"/>
    </source>
</evidence>
<evidence type="ECO:0000313" key="21">
    <source>
        <dbReference type="EMBL" id="EGG20214.1"/>
    </source>
</evidence>
<dbReference type="CDD" id="cd16526">
    <property type="entry name" value="RING-HC_PEX2"/>
    <property type="match status" value="1"/>
</dbReference>
<keyword evidence="14" id="KW-0576">Peroxisome</keyword>
<dbReference type="InterPro" id="IPR006845">
    <property type="entry name" value="Pex_N"/>
</dbReference>
<evidence type="ECO:0000256" key="19">
    <source>
        <dbReference type="SAM" id="MobiDB-lite"/>
    </source>
</evidence>
<evidence type="ECO:0000256" key="17">
    <source>
        <dbReference type="ARBA" id="ARBA00034523"/>
    </source>
</evidence>
<evidence type="ECO:0000256" key="1">
    <source>
        <dbReference type="ARBA" id="ARBA00004585"/>
    </source>
</evidence>
<evidence type="ECO:0000256" key="4">
    <source>
        <dbReference type="ARBA" id="ARBA00022448"/>
    </source>
</evidence>
<protein>
    <recommendedName>
        <fullName evidence="17">RING-type E3 ubiquitin transferase (cysteine targeting)</fullName>
        <ecNumber evidence="17">2.3.2.36</ecNumber>
    </recommendedName>
    <alternativeName>
        <fullName evidence="15">Peroxin-2</fullName>
    </alternativeName>
</protein>
<dbReference type="GO" id="GO:0005778">
    <property type="term" value="C:peroxisomal membrane"/>
    <property type="evidence" value="ECO:0007669"/>
    <property type="project" value="UniProtKB-SubCell"/>
</dbReference>
<keyword evidence="10" id="KW-0862">Zinc</keyword>
<dbReference type="Pfam" id="PF04757">
    <property type="entry name" value="Pex2_Pex12"/>
    <property type="match status" value="1"/>
</dbReference>
<comment type="similarity">
    <text evidence="3">Belongs to the pex2/pex10/pex12 family.</text>
</comment>
<dbReference type="STRING" id="1054147.F4PW50"/>
<dbReference type="PANTHER" id="PTHR48178:SF1">
    <property type="entry name" value="PEROXISOME BIOGENESIS FACTOR 2"/>
    <property type="match status" value="1"/>
</dbReference>
<dbReference type="Pfam" id="PF00097">
    <property type="entry name" value="zf-C3HC4"/>
    <property type="match status" value="1"/>
</dbReference>
<dbReference type="RefSeq" id="XP_004367197.1">
    <property type="nucleotide sequence ID" value="XM_004367140.1"/>
</dbReference>
<evidence type="ECO:0000256" key="7">
    <source>
        <dbReference type="ARBA" id="ARBA00022723"/>
    </source>
</evidence>
<dbReference type="Proteomes" id="UP000007797">
    <property type="component" value="Unassembled WGS sequence"/>
</dbReference>
<gene>
    <name evidence="21" type="primary">pex2</name>
    <name evidence="21" type="ORF">DFA_07335</name>
</gene>
<dbReference type="OMA" id="WRITSCA"/>
<dbReference type="PROSITE" id="PS00518">
    <property type="entry name" value="ZF_RING_1"/>
    <property type="match status" value="1"/>
</dbReference>
<comment type="subcellular location">
    <subcellularLocation>
        <location evidence="1">Peroxisome membrane</location>
        <topology evidence="1">Multi-pass membrane protein</topology>
    </subcellularLocation>
</comment>
<evidence type="ECO:0000256" key="8">
    <source>
        <dbReference type="ARBA" id="ARBA00022771"/>
    </source>
</evidence>
<dbReference type="InterPro" id="IPR018957">
    <property type="entry name" value="Znf_C3HC4_RING-type"/>
</dbReference>
<dbReference type="PANTHER" id="PTHR48178">
    <property type="entry name" value="PEROXISOME BIOGENESIS FACTOR 2"/>
    <property type="match status" value="1"/>
</dbReference>
<evidence type="ECO:0000259" key="20">
    <source>
        <dbReference type="PROSITE" id="PS50089"/>
    </source>
</evidence>
<evidence type="ECO:0000256" key="10">
    <source>
        <dbReference type="ARBA" id="ARBA00022833"/>
    </source>
</evidence>
<evidence type="ECO:0000256" key="3">
    <source>
        <dbReference type="ARBA" id="ARBA00008704"/>
    </source>
</evidence>
<dbReference type="GO" id="GO:0016558">
    <property type="term" value="P:protein import into peroxisome matrix"/>
    <property type="evidence" value="ECO:0007669"/>
    <property type="project" value="InterPro"/>
</dbReference>
<evidence type="ECO:0000256" key="15">
    <source>
        <dbReference type="ARBA" id="ARBA00032511"/>
    </source>
</evidence>
<evidence type="ECO:0000256" key="18">
    <source>
        <dbReference type="PROSITE-ProRule" id="PRU00175"/>
    </source>
</evidence>
<feature type="domain" description="RING-type" evidence="20">
    <location>
        <begin position="328"/>
        <end position="363"/>
    </location>
</feature>
<dbReference type="GeneID" id="14872355"/>
<evidence type="ECO:0000313" key="22">
    <source>
        <dbReference type="Proteomes" id="UP000007797"/>
    </source>
</evidence>
<keyword evidence="12" id="KW-1133">Transmembrane helix</keyword>
<dbReference type="OrthoDB" id="1701437at2759"/>
<dbReference type="InterPro" id="IPR017907">
    <property type="entry name" value="Znf_RING_CS"/>
</dbReference>
<dbReference type="InterPro" id="IPR013083">
    <property type="entry name" value="Znf_RING/FYVE/PHD"/>
</dbReference>
<name>F4PW50_CACFS</name>
<dbReference type="InterPro" id="IPR045859">
    <property type="entry name" value="RING-HC_PEX2"/>
</dbReference>
<dbReference type="GO" id="GO:0008270">
    <property type="term" value="F:zinc ion binding"/>
    <property type="evidence" value="ECO:0007669"/>
    <property type="project" value="UniProtKB-KW"/>
</dbReference>
<keyword evidence="22" id="KW-1185">Reference proteome</keyword>
<evidence type="ECO:0000256" key="9">
    <source>
        <dbReference type="ARBA" id="ARBA00022786"/>
    </source>
</evidence>
<dbReference type="GO" id="GO:0061630">
    <property type="term" value="F:ubiquitin protein ligase activity"/>
    <property type="evidence" value="ECO:0007669"/>
    <property type="project" value="UniProtKB-EC"/>
</dbReference>
<evidence type="ECO:0000256" key="6">
    <source>
        <dbReference type="ARBA" id="ARBA00022692"/>
    </source>
</evidence>
<dbReference type="EMBL" id="GL883013">
    <property type="protein sequence ID" value="EGG20214.1"/>
    <property type="molecule type" value="Genomic_DNA"/>
</dbReference>
<evidence type="ECO:0000256" key="13">
    <source>
        <dbReference type="ARBA" id="ARBA00023136"/>
    </source>
</evidence>
<feature type="compositionally biased region" description="Low complexity" evidence="19">
    <location>
        <begin position="14"/>
        <end position="30"/>
    </location>
</feature>
<comment type="catalytic activity">
    <reaction evidence="16">
        <text>[E2 ubiquitin-conjugating enzyme]-S-ubiquitinyl-L-cysteine + [acceptor protein]-L-cysteine = [E2 ubiquitin-conjugating enzyme]-L-cysteine + [acceptor protein]-S-ubiquitinyl-L-cysteine.</text>
        <dbReference type="EC" id="2.3.2.36"/>
    </reaction>
</comment>
<evidence type="ECO:0000256" key="16">
    <source>
        <dbReference type="ARBA" id="ARBA00034438"/>
    </source>
</evidence>
<keyword evidence="8 18" id="KW-0863">Zinc-finger</keyword>
<dbReference type="SUPFAM" id="SSF57850">
    <property type="entry name" value="RING/U-box"/>
    <property type="match status" value="1"/>
</dbReference>
<keyword evidence="7" id="KW-0479">Metal-binding</keyword>
<organism evidence="21 22">
    <name type="scientific">Cavenderia fasciculata</name>
    <name type="common">Slime mold</name>
    <name type="synonym">Dictyostelium fasciculatum</name>
    <dbReference type="NCBI Taxonomy" id="261658"/>
    <lineage>
        <taxon>Eukaryota</taxon>
        <taxon>Amoebozoa</taxon>
        <taxon>Evosea</taxon>
        <taxon>Eumycetozoa</taxon>
        <taxon>Dictyostelia</taxon>
        <taxon>Acytosteliales</taxon>
        <taxon>Cavenderiaceae</taxon>
        <taxon>Cavenderia</taxon>
    </lineage>
</organism>
<dbReference type="InterPro" id="IPR025654">
    <property type="entry name" value="PEX2/10"/>
</dbReference>
<sequence length="529" mass="60567">MNNQQPPTQQPKLNTTTAAAATTTNTTTTTFNSRIDAPWSKEYESEVDKLKELQKTITASRKPSTSIVRVSQLDSVKLDEEILDLLKTQFMKIFSFFKPTFIQTFQPEINLILKAAIFKLSIFNLGNTYGNQLQNLTYRNEFAFDRSKGSDTLTKLTLRQKWASGLINIGGEWAWARINRISINEAWGERPDSDIKKKIWNLLNRLESLYKILSVLNFLTFLYDGKYVTLANRLLGMRLVYAHPSLSRRISFEYMNRQLVWHGFTEFFLFIMPLINIDKIKNFIYRTFIQKPSNILQRGNNGNNGGNVNAVSNQLTPEQMAPQVLQRCPICLQDPINIPYISDCGHLFCYYCIKTSYRSFRMCDLKEIPTDHPYGKIVKTTVLGGFVGALIATNQTYPKTPFITNDNTEAFLTKTYRIYGRQIIAGSLIGLSYASGKRVAEHYRETDDAYNIIAGSMAATVAVGIHTQNWRITSCAFFGFLPIAYCYKLVTSQIDKGTEAYHNRLNTEKRTDLFLAHKIQQDLNKKQMI</sequence>